<feature type="region of interest" description="Disordered" evidence="1">
    <location>
        <begin position="197"/>
        <end position="219"/>
    </location>
</feature>
<evidence type="ECO:0000256" key="1">
    <source>
        <dbReference type="SAM" id="MobiDB-lite"/>
    </source>
</evidence>
<feature type="region of interest" description="Disordered" evidence="1">
    <location>
        <begin position="1"/>
        <end position="26"/>
    </location>
</feature>
<accession>A0AA88B0T1</accession>
<evidence type="ECO:0008006" key="6">
    <source>
        <dbReference type="Google" id="ProtNLM"/>
    </source>
</evidence>
<comment type="caution">
    <text evidence="4">The sequence shown here is derived from an EMBL/GenBank/DDBJ whole genome shotgun (WGS) entry which is preliminary data.</text>
</comment>
<dbReference type="InterPro" id="IPR005162">
    <property type="entry name" value="Retrotrans_gag_dom"/>
</dbReference>
<keyword evidence="5" id="KW-1185">Reference proteome</keyword>
<feature type="compositionally biased region" description="Polar residues" evidence="1">
    <location>
        <begin position="306"/>
        <end position="331"/>
    </location>
</feature>
<dbReference type="Pfam" id="PF03732">
    <property type="entry name" value="Retrotrans_gag"/>
    <property type="match status" value="1"/>
</dbReference>
<reference evidence="4" key="1">
    <citation type="submission" date="2023-07" db="EMBL/GenBank/DDBJ databases">
        <title>draft genome sequence of fig (Ficus carica).</title>
        <authorList>
            <person name="Takahashi T."/>
            <person name="Nishimura K."/>
        </authorList>
    </citation>
    <scope>NUCLEOTIDE SEQUENCE</scope>
</reference>
<organism evidence="4 5">
    <name type="scientific">Ficus carica</name>
    <name type="common">Common fig</name>
    <dbReference type="NCBI Taxonomy" id="3494"/>
    <lineage>
        <taxon>Eukaryota</taxon>
        <taxon>Viridiplantae</taxon>
        <taxon>Streptophyta</taxon>
        <taxon>Embryophyta</taxon>
        <taxon>Tracheophyta</taxon>
        <taxon>Spermatophyta</taxon>
        <taxon>Magnoliopsida</taxon>
        <taxon>eudicotyledons</taxon>
        <taxon>Gunneridae</taxon>
        <taxon>Pentapetalae</taxon>
        <taxon>rosids</taxon>
        <taxon>fabids</taxon>
        <taxon>Rosales</taxon>
        <taxon>Moraceae</taxon>
        <taxon>Ficeae</taxon>
        <taxon>Ficus</taxon>
    </lineage>
</organism>
<dbReference type="EMBL" id="BTGU01000058">
    <property type="protein sequence ID" value="GMN55536.1"/>
    <property type="molecule type" value="Genomic_DNA"/>
</dbReference>
<feature type="region of interest" description="Disordered" evidence="1">
    <location>
        <begin position="287"/>
        <end position="331"/>
    </location>
</feature>
<feature type="compositionally biased region" description="Low complexity" evidence="1">
    <location>
        <begin position="14"/>
        <end position="23"/>
    </location>
</feature>
<dbReference type="Pfam" id="PF04195">
    <property type="entry name" value="Transposase_28"/>
    <property type="match status" value="1"/>
</dbReference>
<feature type="compositionally biased region" description="Basic and acidic residues" evidence="1">
    <location>
        <begin position="556"/>
        <end position="570"/>
    </location>
</feature>
<evidence type="ECO:0000313" key="5">
    <source>
        <dbReference type="Proteomes" id="UP001187192"/>
    </source>
</evidence>
<feature type="domain" description="Transposase (putative) gypsy type" evidence="3">
    <location>
        <begin position="57"/>
        <end position="118"/>
    </location>
</feature>
<dbReference type="AlphaFoldDB" id="A0AA88B0T1"/>
<evidence type="ECO:0000259" key="3">
    <source>
        <dbReference type="Pfam" id="PF04195"/>
    </source>
</evidence>
<proteinExistence type="predicted"/>
<feature type="domain" description="Retrotransposon gag" evidence="2">
    <location>
        <begin position="436"/>
        <end position="528"/>
    </location>
</feature>
<evidence type="ECO:0000313" key="4">
    <source>
        <dbReference type="EMBL" id="GMN55536.1"/>
    </source>
</evidence>
<dbReference type="InterPro" id="IPR007321">
    <property type="entry name" value="Transposase_28"/>
</dbReference>
<name>A0AA88B0T1_FICCA</name>
<sequence>MDKQKEVIEDVDVEWTSTDSSDSSSDDELVLTMRRSRLEHEYHQNERADTVSEGWICIYTIYFECGLRLPLPPLLIQCMHHYQLAIPQLMPNGMRVFLGLIVLAEEAGVELSVDDVFAIYYPQENFKDHGRYSMYPRRKKQVVGEMKNADRYWQDRYFFMHVNKKSMGNLTNVEFGAHRGALGHLTSETRAATMAAEHEHQDELPQGSPIDHQEASTSEAISQITNLTRLVEELTKKHNDQCERWGLASSRLIRIARYERWDMATSHVLQSASPINPMQPLFASEDTPVVDERQAQPGQAAPGPSSRRQTTPIRHSTPELSQSSEDLFQPGTNVEEMMRSIMSEEMRTLEAQMQQRFTSQIHKATTSTPGIDDLARGVRETPLTKRITNTITPKFSNISFPRFDGMSDPHDHLLQYKHVVQSTNIPTGMLDDMMCKLFAQSLKGAALRWFCNLPAESIDSFDELSLEFMRSYSVHIQSGKTTKDLWGVIQGPHESLRAYIKRFSKAISEISGLDDGTAREALKKGLRHRSLFKNEICARYPPTIQDALHRAKRERPRQQRPTEKRVERSTRRDRKRPFSPPKYALGISPSELIAHLKRQDFVTWPKKLPENPARDTSKYCEFHKDHGHNTVDCRALRAEVAELLKKGHLREFLTEKGRETYGLSGEHKERRVVQQIEDTPSPPPVRKTIGVILGGSIYSGETVTAIKSHRRKAKQPIAAILPDDPIEHSIIFHSSEATNLSRPHDDALVLTLNVSNCEVSRILVDNGSSADVLFLSTLREMELSESEIERSTTILTGFNGESTAAVGKIKMPVDRL</sequence>
<dbReference type="PANTHER" id="PTHR33223:SF10">
    <property type="entry name" value="AMINOTRANSFERASE-LIKE PLANT MOBILE DOMAIN-CONTAINING PROTEIN"/>
    <property type="match status" value="1"/>
</dbReference>
<protein>
    <recommendedName>
        <fullName evidence="6">Retrotransposon gag domain-containing protein</fullName>
    </recommendedName>
</protein>
<dbReference type="PANTHER" id="PTHR33223">
    <property type="entry name" value="CCHC-TYPE DOMAIN-CONTAINING PROTEIN"/>
    <property type="match status" value="1"/>
</dbReference>
<gene>
    <name evidence="4" type="ORF">TIFTF001_024643</name>
</gene>
<evidence type="ECO:0000259" key="2">
    <source>
        <dbReference type="Pfam" id="PF03732"/>
    </source>
</evidence>
<feature type="region of interest" description="Disordered" evidence="1">
    <location>
        <begin position="549"/>
        <end position="584"/>
    </location>
</feature>
<dbReference type="Proteomes" id="UP001187192">
    <property type="component" value="Unassembled WGS sequence"/>
</dbReference>